<evidence type="ECO:0000256" key="3">
    <source>
        <dbReference type="ARBA" id="ARBA00022989"/>
    </source>
</evidence>
<dbReference type="PANTHER" id="PTHR13439">
    <property type="entry name" value="CT120 PROTEIN"/>
    <property type="match status" value="1"/>
</dbReference>
<evidence type="ECO:0000256" key="2">
    <source>
        <dbReference type="ARBA" id="ARBA00022692"/>
    </source>
</evidence>
<dbReference type="PANTHER" id="PTHR13439:SF19">
    <property type="entry name" value="TLC DOMAIN-CONTAINING PROTEIN"/>
    <property type="match status" value="1"/>
</dbReference>
<dbReference type="SMART" id="SM00724">
    <property type="entry name" value="TLC"/>
    <property type="match status" value="1"/>
</dbReference>
<feature type="transmembrane region" description="Helical" evidence="7">
    <location>
        <begin position="6"/>
        <end position="25"/>
    </location>
</feature>
<keyword evidence="3 7" id="KW-1133">Transmembrane helix</keyword>
<feature type="compositionally biased region" description="Polar residues" evidence="6">
    <location>
        <begin position="257"/>
        <end position="268"/>
    </location>
</feature>
<comment type="caution">
    <text evidence="9">The sequence shown here is derived from an EMBL/GenBank/DDBJ whole genome shotgun (WGS) entry which is preliminary data.</text>
</comment>
<feature type="transmembrane region" description="Helical" evidence="7">
    <location>
        <begin position="81"/>
        <end position="98"/>
    </location>
</feature>
<dbReference type="GO" id="GO:0097035">
    <property type="term" value="P:regulation of membrane lipid distribution"/>
    <property type="evidence" value="ECO:0007669"/>
    <property type="project" value="TreeGrafter"/>
</dbReference>
<evidence type="ECO:0000256" key="5">
    <source>
        <dbReference type="PROSITE-ProRule" id="PRU00205"/>
    </source>
</evidence>
<gene>
    <name evidence="9" type="primary">Cnig_chr_X.g22429</name>
    <name evidence="9" type="ORF">B9Z55_022429</name>
</gene>
<comment type="subcellular location">
    <subcellularLocation>
        <location evidence="1">Membrane</location>
        <topology evidence="1">Multi-pass membrane protein</topology>
    </subcellularLocation>
</comment>
<keyword evidence="10" id="KW-1185">Reference proteome</keyword>
<dbReference type="GO" id="GO:0071709">
    <property type="term" value="P:membrane assembly"/>
    <property type="evidence" value="ECO:0007669"/>
    <property type="project" value="TreeGrafter"/>
</dbReference>
<evidence type="ECO:0000256" key="6">
    <source>
        <dbReference type="SAM" id="MobiDB-lite"/>
    </source>
</evidence>
<evidence type="ECO:0000259" key="8">
    <source>
        <dbReference type="PROSITE" id="PS50922"/>
    </source>
</evidence>
<dbReference type="GO" id="GO:0007009">
    <property type="term" value="P:plasma membrane organization"/>
    <property type="evidence" value="ECO:0007669"/>
    <property type="project" value="TreeGrafter"/>
</dbReference>
<dbReference type="Proteomes" id="UP000230233">
    <property type="component" value="Chromosome X"/>
</dbReference>
<accession>A0A2G5SK97</accession>
<dbReference type="OrthoDB" id="10266980at2759"/>
<evidence type="ECO:0000313" key="9">
    <source>
        <dbReference type="EMBL" id="PIC15470.1"/>
    </source>
</evidence>
<evidence type="ECO:0000256" key="4">
    <source>
        <dbReference type="ARBA" id="ARBA00023136"/>
    </source>
</evidence>
<evidence type="ECO:0000313" key="10">
    <source>
        <dbReference type="Proteomes" id="UP000230233"/>
    </source>
</evidence>
<name>A0A2G5SK97_9PELO</name>
<keyword evidence="4 5" id="KW-0472">Membrane</keyword>
<dbReference type="EMBL" id="PDUG01000006">
    <property type="protein sequence ID" value="PIC15470.1"/>
    <property type="molecule type" value="Genomic_DNA"/>
</dbReference>
<feature type="transmembrane region" description="Helical" evidence="7">
    <location>
        <begin position="37"/>
        <end position="61"/>
    </location>
</feature>
<dbReference type="InterPro" id="IPR050846">
    <property type="entry name" value="TLCD"/>
</dbReference>
<dbReference type="GO" id="GO:0005886">
    <property type="term" value="C:plasma membrane"/>
    <property type="evidence" value="ECO:0007669"/>
    <property type="project" value="TreeGrafter"/>
</dbReference>
<evidence type="ECO:0000256" key="7">
    <source>
        <dbReference type="SAM" id="Phobius"/>
    </source>
</evidence>
<sequence>MDLYFFVGLVLAFLRIEYVTARFVVKSMFQDWNDNKVRLFSVRVVCFTHALLSSIMCLTWLFTDPNFIRDPFTYSSPSANYVFLFSVAYFIYDMADMVCHGELDASKEYIVHHSLVVIGFIAFVHFKQLHGLALLGLLVEVQTIFLHSRTMVHLLYTGMELPKSVDIIVNANMICLFLFRHIPICSLLYQLVFESQPIHWFFKAFLIVGLTFLEYHNCHLTISVAQSDGFFGYERQRMDEDNIDPLGSVRKEKERISNQGTPLNKKSQ</sequence>
<protein>
    <recommendedName>
        <fullName evidence="8">TLC domain-containing protein</fullName>
    </recommendedName>
</protein>
<organism evidence="9 10">
    <name type="scientific">Caenorhabditis nigoni</name>
    <dbReference type="NCBI Taxonomy" id="1611254"/>
    <lineage>
        <taxon>Eukaryota</taxon>
        <taxon>Metazoa</taxon>
        <taxon>Ecdysozoa</taxon>
        <taxon>Nematoda</taxon>
        <taxon>Chromadorea</taxon>
        <taxon>Rhabditida</taxon>
        <taxon>Rhabditina</taxon>
        <taxon>Rhabditomorpha</taxon>
        <taxon>Rhabditoidea</taxon>
        <taxon>Rhabditidae</taxon>
        <taxon>Peloderinae</taxon>
        <taxon>Caenorhabditis</taxon>
    </lineage>
</organism>
<dbReference type="GO" id="GO:0055091">
    <property type="term" value="P:phospholipid homeostasis"/>
    <property type="evidence" value="ECO:0007669"/>
    <property type="project" value="TreeGrafter"/>
</dbReference>
<dbReference type="InterPro" id="IPR006634">
    <property type="entry name" value="TLC-dom"/>
</dbReference>
<keyword evidence="2 5" id="KW-0812">Transmembrane</keyword>
<feature type="region of interest" description="Disordered" evidence="6">
    <location>
        <begin position="244"/>
        <end position="268"/>
    </location>
</feature>
<proteinExistence type="predicted"/>
<dbReference type="Pfam" id="PF03798">
    <property type="entry name" value="TRAM_LAG1_CLN8"/>
    <property type="match status" value="1"/>
</dbReference>
<reference evidence="10" key="1">
    <citation type="submission" date="2017-10" db="EMBL/GenBank/DDBJ databases">
        <title>Rapid genome shrinkage in a self-fertile nematode reveals novel sperm competition proteins.</title>
        <authorList>
            <person name="Yin D."/>
            <person name="Schwarz E.M."/>
            <person name="Thomas C.G."/>
            <person name="Felde R.L."/>
            <person name="Korf I.F."/>
            <person name="Cutter A.D."/>
            <person name="Schartner C.M."/>
            <person name="Ralston E.J."/>
            <person name="Meyer B.J."/>
            <person name="Haag E.S."/>
        </authorList>
    </citation>
    <scope>NUCLEOTIDE SEQUENCE [LARGE SCALE GENOMIC DNA]</scope>
    <source>
        <strain evidence="10">JU1422</strain>
    </source>
</reference>
<dbReference type="AlphaFoldDB" id="A0A2G5SK97"/>
<dbReference type="PROSITE" id="PS50922">
    <property type="entry name" value="TLC"/>
    <property type="match status" value="1"/>
</dbReference>
<evidence type="ECO:0000256" key="1">
    <source>
        <dbReference type="ARBA" id="ARBA00004141"/>
    </source>
</evidence>
<feature type="transmembrane region" description="Helical" evidence="7">
    <location>
        <begin position="110"/>
        <end position="126"/>
    </location>
</feature>
<feature type="domain" description="TLC" evidence="8">
    <location>
        <begin position="35"/>
        <end position="213"/>
    </location>
</feature>